<evidence type="ECO:0000313" key="2">
    <source>
        <dbReference type="Proteomes" id="UP000670092"/>
    </source>
</evidence>
<dbReference type="EMBL" id="JAEVHI010000001">
    <property type="protein sequence ID" value="KAG5302931.1"/>
    <property type="molecule type" value="Genomic_DNA"/>
</dbReference>
<protein>
    <submittedName>
        <fullName evidence="1">Uncharacterized protein</fullName>
    </submittedName>
</protein>
<gene>
    <name evidence="1" type="ORF">I7I52_00738</name>
</gene>
<dbReference type="Proteomes" id="UP000670092">
    <property type="component" value="Unassembled WGS sequence"/>
</dbReference>
<name>A0A8H7Z533_AJECA</name>
<accession>A0A8H7Z533</accession>
<organism evidence="1 2">
    <name type="scientific">Ajellomyces capsulatus</name>
    <name type="common">Darling's disease fungus</name>
    <name type="synonym">Histoplasma capsulatum</name>
    <dbReference type="NCBI Taxonomy" id="5037"/>
    <lineage>
        <taxon>Eukaryota</taxon>
        <taxon>Fungi</taxon>
        <taxon>Dikarya</taxon>
        <taxon>Ascomycota</taxon>
        <taxon>Pezizomycotina</taxon>
        <taxon>Eurotiomycetes</taxon>
        <taxon>Eurotiomycetidae</taxon>
        <taxon>Onygenales</taxon>
        <taxon>Ajellomycetaceae</taxon>
        <taxon>Histoplasma</taxon>
    </lineage>
</organism>
<evidence type="ECO:0000313" key="1">
    <source>
        <dbReference type="EMBL" id="KAG5302931.1"/>
    </source>
</evidence>
<proteinExistence type="predicted"/>
<dbReference type="AlphaFoldDB" id="A0A8H7Z533"/>
<sequence length="82" mass="9264">MEEEHGELWAKDSMQCAKKWKPAVVFGIRLAANVHLGPLPPQNAHLGFLLSGPCLLWYIYIYEQAFSNHVSIAEGWDSASFF</sequence>
<dbReference type="VEuPathDB" id="FungiDB:I7I52_00738"/>
<comment type="caution">
    <text evidence="1">The sequence shown here is derived from an EMBL/GenBank/DDBJ whole genome shotgun (WGS) entry which is preliminary data.</text>
</comment>
<reference evidence="1 2" key="1">
    <citation type="submission" date="2021-01" db="EMBL/GenBank/DDBJ databases">
        <title>Chromosome-level genome assembly of a human fungal pathogen reveals clustering of transcriptionally co-regulated genes.</title>
        <authorList>
            <person name="Voorhies M."/>
            <person name="Cohen S."/>
            <person name="Shea T.P."/>
            <person name="Petrus S."/>
            <person name="Munoz J.F."/>
            <person name="Poplawski S."/>
            <person name="Goldman W.E."/>
            <person name="Michael T."/>
            <person name="Cuomo C.A."/>
            <person name="Sil A."/>
            <person name="Beyhan S."/>
        </authorList>
    </citation>
    <scope>NUCLEOTIDE SEQUENCE [LARGE SCALE GENOMIC DNA]</scope>
    <source>
        <strain evidence="1 2">G184AR</strain>
    </source>
</reference>